<gene>
    <name evidence="1" type="ORF">JOC48_000844</name>
</gene>
<dbReference type="EMBL" id="JAFBDR010000003">
    <property type="protein sequence ID" value="MBM7570366.1"/>
    <property type="molecule type" value="Genomic_DNA"/>
</dbReference>
<evidence type="ECO:0000313" key="1">
    <source>
        <dbReference type="EMBL" id="MBM7570366.1"/>
    </source>
</evidence>
<dbReference type="Pfam" id="PF06267">
    <property type="entry name" value="DUF1028"/>
    <property type="match status" value="1"/>
</dbReference>
<dbReference type="InterPro" id="IPR010430">
    <property type="entry name" value="DUF1028"/>
</dbReference>
<sequence>MNGLELNTFSITARCKKTGMLGVAISTARPAVGGLAPYVKAGVGAISTQALVNPYYGIDGLKLLGEGLSPEEVLSQVTSKDEEKERRQLAIVDHTGNTAGFTGNDTVPWAGHYVGDQFVVAGNMLVGEATIAAMAEAFEACFDKYFPEQLLGALQAGQNAGGDKRGKQSAALYVVHEQEYPIVDIRVDEHATPVEELHRVFEVCQTDLFPYLNKMPTRSKKAGEQD</sequence>
<protein>
    <submittedName>
        <fullName evidence="1">Ntn-hydrolase superfamily protein</fullName>
    </submittedName>
</protein>
<dbReference type="InterPro" id="IPR029055">
    <property type="entry name" value="Ntn_hydrolases_N"/>
</dbReference>
<keyword evidence="2" id="KW-1185">Reference proteome</keyword>
<organism evidence="1 2">
    <name type="scientific">Aquibacillus albus</name>
    <dbReference type="NCBI Taxonomy" id="1168171"/>
    <lineage>
        <taxon>Bacteria</taxon>
        <taxon>Bacillati</taxon>
        <taxon>Bacillota</taxon>
        <taxon>Bacilli</taxon>
        <taxon>Bacillales</taxon>
        <taxon>Bacillaceae</taxon>
        <taxon>Aquibacillus</taxon>
    </lineage>
</organism>
<comment type="caution">
    <text evidence="1">The sequence shown here is derived from an EMBL/GenBank/DDBJ whole genome shotgun (WGS) entry which is preliminary data.</text>
</comment>
<dbReference type="Proteomes" id="UP001296943">
    <property type="component" value="Unassembled WGS sequence"/>
</dbReference>
<dbReference type="RefSeq" id="WP_204497783.1">
    <property type="nucleotide sequence ID" value="NZ_JAFBDR010000003.1"/>
</dbReference>
<dbReference type="Gene3D" id="3.60.20.10">
    <property type="entry name" value="Glutamine Phosphoribosylpyrophosphate, subunit 1, domain 1"/>
    <property type="match status" value="1"/>
</dbReference>
<reference evidence="1 2" key="1">
    <citation type="submission" date="2021-01" db="EMBL/GenBank/DDBJ databases">
        <title>Genomic Encyclopedia of Type Strains, Phase IV (KMG-IV): sequencing the most valuable type-strain genomes for metagenomic binning, comparative biology and taxonomic classification.</title>
        <authorList>
            <person name="Goeker M."/>
        </authorList>
    </citation>
    <scope>NUCLEOTIDE SEQUENCE [LARGE SCALE GENOMIC DNA]</scope>
    <source>
        <strain evidence="1 2">DSM 23711</strain>
    </source>
</reference>
<evidence type="ECO:0000313" key="2">
    <source>
        <dbReference type="Proteomes" id="UP001296943"/>
    </source>
</evidence>
<accession>A0ABS2MWU0</accession>
<dbReference type="PANTHER" id="PTHR39328">
    <property type="entry name" value="BLL2871 PROTEIN"/>
    <property type="match status" value="1"/>
</dbReference>
<dbReference type="PANTHER" id="PTHR39328:SF1">
    <property type="entry name" value="BLL2871 PROTEIN"/>
    <property type="match status" value="1"/>
</dbReference>
<dbReference type="SUPFAM" id="SSF56235">
    <property type="entry name" value="N-terminal nucleophile aminohydrolases (Ntn hydrolases)"/>
    <property type="match status" value="1"/>
</dbReference>
<proteinExistence type="predicted"/>
<name>A0ABS2MWU0_9BACI</name>